<dbReference type="Proteomes" id="UP000176404">
    <property type="component" value="Unassembled WGS sequence"/>
</dbReference>
<feature type="transmembrane region" description="Helical" evidence="1">
    <location>
        <begin position="33"/>
        <end position="53"/>
    </location>
</feature>
<comment type="caution">
    <text evidence="2">The sequence shown here is derived from an EMBL/GenBank/DDBJ whole genome shotgun (WGS) entry which is preliminary data.</text>
</comment>
<evidence type="ECO:0000313" key="2">
    <source>
        <dbReference type="EMBL" id="OGM60121.1"/>
    </source>
</evidence>
<reference evidence="2 3" key="1">
    <citation type="journal article" date="2016" name="Nat. Commun.">
        <title>Thousands of microbial genomes shed light on interconnected biogeochemical processes in an aquifer system.</title>
        <authorList>
            <person name="Anantharaman K."/>
            <person name="Brown C.T."/>
            <person name="Hug L.A."/>
            <person name="Sharon I."/>
            <person name="Castelle C.J."/>
            <person name="Probst A.J."/>
            <person name="Thomas B.C."/>
            <person name="Singh A."/>
            <person name="Wilkins M.J."/>
            <person name="Karaoz U."/>
            <person name="Brodie E.L."/>
            <person name="Williams K.H."/>
            <person name="Hubbard S.S."/>
            <person name="Banfield J.F."/>
        </authorList>
    </citation>
    <scope>NUCLEOTIDE SEQUENCE [LARGE SCALE GENOMIC DNA]</scope>
</reference>
<keyword evidence="1" id="KW-0472">Membrane</keyword>
<feature type="transmembrane region" description="Helical" evidence="1">
    <location>
        <begin position="242"/>
        <end position="266"/>
    </location>
</feature>
<feature type="transmembrane region" description="Helical" evidence="1">
    <location>
        <begin position="65"/>
        <end position="89"/>
    </location>
</feature>
<gene>
    <name evidence="2" type="ORF">A2892_00845</name>
</gene>
<evidence type="ECO:0000313" key="3">
    <source>
        <dbReference type="Proteomes" id="UP000176404"/>
    </source>
</evidence>
<organism evidence="2 3">
    <name type="scientific">Candidatus Woesebacteria bacterium RIFCSPLOWO2_01_FULL_39_10b</name>
    <dbReference type="NCBI Taxonomy" id="1802517"/>
    <lineage>
        <taxon>Bacteria</taxon>
        <taxon>Candidatus Woeseibacteriota</taxon>
    </lineage>
</organism>
<proteinExistence type="predicted"/>
<feature type="transmembrane region" description="Helical" evidence="1">
    <location>
        <begin position="161"/>
        <end position="190"/>
    </location>
</feature>
<feature type="transmembrane region" description="Helical" evidence="1">
    <location>
        <begin position="202"/>
        <end position="222"/>
    </location>
</feature>
<keyword evidence="1" id="KW-1133">Transmembrane helix</keyword>
<feature type="transmembrane region" description="Helical" evidence="1">
    <location>
        <begin position="132"/>
        <end position="149"/>
    </location>
</feature>
<accession>A0A1F8B7Y4</accession>
<feature type="transmembrane region" description="Helical" evidence="1">
    <location>
        <begin position="305"/>
        <end position="322"/>
    </location>
</feature>
<name>A0A1F8B7Y4_9BACT</name>
<evidence type="ECO:0000256" key="1">
    <source>
        <dbReference type="SAM" id="Phobius"/>
    </source>
</evidence>
<evidence type="ECO:0008006" key="4">
    <source>
        <dbReference type="Google" id="ProtNLM"/>
    </source>
</evidence>
<feature type="transmembrane region" description="Helical" evidence="1">
    <location>
        <begin position="101"/>
        <end position="120"/>
    </location>
</feature>
<keyword evidence="1" id="KW-0812">Transmembrane</keyword>
<dbReference type="STRING" id="1802517.A2892_00845"/>
<feature type="transmembrane region" description="Helical" evidence="1">
    <location>
        <begin position="273"/>
        <end position="293"/>
    </location>
</feature>
<dbReference type="AlphaFoldDB" id="A0A1F8B7Y4"/>
<sequence>MYPSETSLIPVTVALTKFLETNGLKAIFSNYPYWYLGSTPFRFLTGPIIPVFLSIFHKLLPNTSLFILTIYLIAFSFLLSAFGWTILWFQVSSIKHQGGKTVLHTTFYILLFLIFPWRLFASLTLEEGSFTIARNLMPLALLAIWSHFAKKDLKSKTWAVLAVSALLLINTSVLPILLTGVAALALAFSFNDGKIRGLGKRIKSCFLILLASLLLSTIYYFPTYWLSILANPSIGGASGIKVVLRVLDLLKASAPLFLAIFAVCFSGKVKNRLSVFILTWTFTFLFLTIFRFIGDWDFWMDWTSWMYEIEIGIVLLIVNSKFSILNFKKHAPYLTLLASLFLLPFYLTWRIYLALDRPPLISNQVPRGVRSLDKLDEVVGSETTFLSGSSVFWANALYDIYQVRGGRDQVATDPNWNKAAYEVREGKSPEKTKEWLNKLKVSFVMVHTPASFEYYHDFKNLDKWEKIGKVIWQGNGDIIYKVYK</sequence>
<dbReference type="EMBL" id="MGHD01000009">
    <property type="protein sequence ID" value="OGM60121.1"/>
    <property type="molecule type" value="Genomic_DNA"/>
</dbReference>
<protein>
    <recommendedName>
        <fullName evidence="4">Glycosyltransferase RgtA/B/C/D-like domain-containing protein</fullName>
    </recommendedName>
</protein>
<feature type="transmembrane region" description="Helical" evidence="1">
    <location>
        <begin position="334"/>
        <end position="355"/>
    </location>
</feature>